<dbReference type="STRING" id="1095630.A0A2J6TPU9"/>
<evidence type="ECO:0000313" key="3">
    <source>
        <dbReference type="EMBL" id="PMD65045.1"/>
    </source>
</evidence>
<sequence length="466" mass="51704">MTLPTASELIFSEQANHNFSKTLGELKRSTLSIQNRLQSIQHDAAFAQLVADAYCRPLIANERCGSWYIAPENKGGSAYFKSTDGHTGVWKFSSRRLNLHLLEIIGKHDGCIIVDSTRRGKRMPDALSKTIPIWCSVLNYFFFPQEPQFHELYTPPQVVSQSEHAQIAALLPSFLVALEALSIPVAEFRYHVTKPLRPIWVTPDSNVTPTSSIFEDFHPVICCTVSRRVAGGELTGGGYIQGAGDDTENWAHRLSPPIFWTNKELLLSTPEPELPDLIETLVTRAAAVGTAGGHMRCLKPTSCLFIFTIVDLLKNNMAPAALTVLLLPKITNEDTWHTSSTRLDVGLGPHKLGSRNLRTALPLIIDFFRRSLTPQKTAAGQEDQAKMKIFIACETGMDLSIGVALAILCLFFDDQGNLLREPSQGTNIDKNFIRSRFGWISTSMPDVNPSRATLQSVNSFLMERPK</sequence>
<dbReference type="GO" id="GO:0019988">
    <property type="term" value="P:charged-tRNA amino acid modification"/>
    <property type="evidence" value="ECO:0007669"/>
    <property type="project" value="InterPro"/>
</dbReference>
<keyword evidence="4" id="KW-1185">Reference proteome</keyword>
<organism evidence="3 4">
    <name type="scientific">Hyaloscypha bicolor E</name>
    <dbReference type="NCBI Taxonomy" id="1095630"/>
    <lineage>
        <taxon>Eukaryota</taxon>
        <taxon>Fungi</taxon>
        <taxon>Dikarya</taxon>
        <taxon>Ascomycota</taxon>
        <taxon>Pezizomycotina</taxon>
        <taxon>Leotiomycetes</taxon>
        <taxon>Helotiales</taxon>
        <taxon>Hyaloscyphaceae</taxon>
        <taxon>Hyaloscypha</taxon>
        <taxon>Hyaloscypha bicolor</taxon>
    </lineage>
</organism>
<protein>
    <submittedName>
        <fullName evidence="3">tRNA a64-2'-o-ribosylphosphate transferas-like protein</fullName>
    </submittedName>
</protein>
<dbReference type="PANTHER" id="PTHR31811">
    <property type="entry name" value="TRNA A64-2'-O-RIBOSYLPHOSPHATE TRANSFERASE"/>
    <property type="match status" value="1"/>
</dbReference>
<dbReference type="OrthoDB" id="45256at2759"/>
<dbReference type="InParanoid" id="A0A2J6TPU9"/>
<dbReference type="InterPro" id="IPR033449">
    <property type="entry name" value="Rit1_N"/>
</dbReference>
<feature type="domain" description="Rit1 N-terminal" evidence="2">
    <location>
        <begin position="26"/>
        <end position="282"/>
    </location>
</feature>
<dbReference type="EMBL" id="KZ613747">
    <property type="protein sequence ID" value="PMD65045.1"/>
    <property type="molecule type" value="Genomic_DNA"/>
</dbReference>
<dbReference type="AlphaFoldDB" id="A0A2J6TPU9"/>
<dbReference type="Pfam" id="PF17184">
    <property type="entry name" value="Rit1_C"/>
    <property type="match status" value="1"/>
</dbReference>
<dbReference type="GeneID" id="36587515"/>
<accession>A0A2J6TPU9</accession>
<dbReference type="RefSeq" id="XP_024741949.1">
    <property type="nucleotide sequence ID" value="XM_024879438.1"/>
</dbReference>
<dbReference type="InterPro" id="IPR033421">
    <property type="entry name" value="Rit1_DUSP-like"/>
</dbReference>
<dbReference type="FunCoup" id="A0A2J6TPU9">
    <property type="interactions" value="67"/>
</dbReference>
<gene>
    <name evidence="3" type="ORF">K444DRAFT_608722</name>
</gene>
<dbReference type="Pfam" id="PF04179">
    <property type="entry name" value="Init_tRNA_PT"/>
    <property type="match status" value="1"/>
</dbReference>
<evidence type="ECO:0000313" key="4">
    <source>
        <dbReference type="Proteomes" id="UP000235371"/>
    </source>
</evidence>
<name>A0A2J6TPU9_9HELO</name>
<dbReference type="Proteomes" id="UP000235371">
    <property type="component" value="Unassembled WGS sequence"/>
</dbReference>
<dbReference type="GO" id="GO:0043399">
    <property type="term" value="F:tRNA adenosine(64)-2'-O-ribosylphosphate transferase activity"/>
    <property type="evidence" value="ECO:0007669"/>
    <property type="project" value="InterPro"/>
</dbReference>
<dbReference type="InterPro" id="IPR007306">
    <property type="entry name" value="Rit1"/>
</dbReference>
<evidence type="ECO:0000259" key="2">
    <source>
        <dbReference type="Pfam" id="PF17184"/>
    </source>
</evidence>
<reference evidence="3 4" key="1">
    <citation type="submission" date="2016-04" db="EMBL/GenBank/DDBJ databases">
        <title>A degradative enzymes factory behind the ericoid mycorrhizal symbiosis.</title>
        <authorList>
            <consortium name="DOE Joint Genome Institute"/>
            <person name="Martino E."/>
            <person name="Morin E."/>
            <person name="Grelet G."/>
            <person name="Kuo A."/>
            <person name="Kohler A."/>
            <person name="Daghino S."/>
            <person name="Barry K."/>
            <person name="Choi C."/>
            <person name="Cichocki N."/>
            <person name="Clum A."/>
            <person name="Copeland A."/>
            <person name="Hainaut M."/>
            <person name="Haridas S."/>
            <person name="Labutti K."/>
            <person name="Lindquist E."/>
            <person name="Lipzen A."/>
            <person name="Khouja H.-R."/>
            <person name="Murat C."/>
            <person name="Ohm R."/>
            <person name="Olson A."/>
            <person name="Spatafora J."/>
            <person name="Veneault-Fourrey C."/>
            <person name="Henrissat B."/>
            <person name="Grigoriev I."/>
            <person name="Martin F."/>
            <person name="Perotto S."/>
        </authorList>
    </citation>
    <scope>NUCLEOTIDE SEQUENCE [LARGE SCALE GENOMIC DNA]</scope>
    <source>
        <strain evidence="3 4">E</strain>
    </source>
</reference>
<evidence type="ECO:0000259" key="1">
    <source>
        <dbReference type="Pfam" id="PF04179"/>
    </source>
</evidence>
<dbReference type="PANTHER" id="PTHR31811:SF0">
    <property type="entry name" value="TRNA A64-2'-O-RIBOSYLPHOSPHATE TRANSFERASE"/>
    <property type="match status" value="1"/>
</dbReference>
<dbReference type="GO" id="GO:0005737">
    <property type="term" value="C:cytoplasm"/>
    <property type="evidence" value="ECO:0007669"/>
    <property type="project" value="TreeGrafter"/>
</dbReference>
<proteinExistence type="predicted"/>
<feature type="domain" description="Rit1 DUSP-like" evidence="1">
    <location>
        <begin position="342"/>
        <end position="461"/>
    </location>
</feature>
<dbReference type="PIRSF" id="PIRSF007747">
    <property type="entry name" value="Ribosyl_Ptfrase"/>
    <property type="match status" value="1"/>
</dbReference>